<reference evidence="1" key="1">
    <citation type="submission" date="2023-03" db="EMBL/GenBank/DDBJ databases">
        <title>Chromosome-scale reference genome and RAD-based genetic map of yellow starthistle (Centaurea solstitialis) reveal putative structural variation and QTLs associated with invader traits.</title>
        <authorList>
            <person name="Reatini B."/>
            <person name="Cang F.A."/>
            <person name="Jiang Q."/>
            <person name="Mckibben M.T.W."/>
            <person name="Barker M.S."/>
            <person name="Rieseberg L.H."/>
            <person name="Dlugosch K.M."/>
        </authorList>
    </citation>
    <scope>NUCLEOTIDE SEQUENCE</scope>
    <source>
        <strain evidence="1">CAN-66</strain>
        <tissue evidence="1">Leaf</tissue>
    </source>
</reference>
<protein>
    <recommendedName>
        <fullName evidence="3">F-box protein</fullName>
    </recommendedName>
</protein>
<evidence type="ECO:0008006" key="3">
    <source>
        <dbReference type="Google" id="ProtNLM"/>
    </source>
</evidence>
<sequence length="85" mass="9693">MTSMVWVEMNELKGMVFFVDDCKRSVSLSPPITSELGGYIHLLDETRKVVYSYDITDKIVSMSSMHFLDLPGNSQRIHFSLSSPF</sequence>
<evidence type="ECO:0000313" key="2">
    <source>
        <dbReference type="Proteomes" id="UP001172457"/>
    </source>
</evidence>
<organism evidence="1 2">
    <name type="scientific">Centaurea solstitialis</name>
    <name type="common">yellow star-thistle</name>
    <dbReference type="NCBI Taxonomy" id="347529"/>
    <lineage>
        <taxon>Eukaryota</taxon>
        <taxon>Viridiplantae</taxon>
        <taxon>Streptophyta</taxon>
        <taxon>Embryophyta</taxon>
        <taxon>Tracheophyta</taxon>
        <taxon>Spermatophyta</taxon>
        <taxon>Magnoliopsida</taxon>
        <taxon>eudicotyledons</taxon>
        <taxon>Gunneridae</taxon>
        <taxon>Pentapetalae</taxon>
        <taxon>asterids</taxon>
        <taxon>campanulids</taxon>
        <taxon>Asterales</taxon>
        <taxon>Asteraceae</taxon>
        <taxon>Carduoideae</taxon>
        <taxon>Cardueae</taxon>
        <taxon>Centaureinae</taxon>
        <taxon>Centaurea</taxon>
    </lineage>
</organism>
<proteinExistence type="predicted"/>
<keyword evidence="2" id="KW-1185">Reference proteome</keyword>
<comment type="caution">
    <text evidence="1">The sequence shown here is derived from an EMBL/GenBank/DDBJ whole genome shotgun (WGS) entry which is preliminary data.</text>
</comment>
<accession>A0AA38U6W1</accession>
<evidence type="ECO:0000313" key="1">
    <source>
        <dbReference type="EMBL" id="KAJ9563573.1"/>
    </source>
</evidence>
<gene>
    <name evidence="1" type="ORF">OSB04_008733</name>
</gene>
<name>A0AA38U6W1_9ASTR</name>
<dbReference type="Proteomes" id="UP001172457">
    <property type="component" value="Chromosome 2"/>
</dbReference>
<dbReference type="EMBL" id="JARYMX010000002">
    <property type="protein sequence ID" value="KAJ9563573.1"/>
    <property type="molecule type" value="Genomic_DNA"/>
</dbReference>
<dbReference type="AlphaFoldDB" id="A0AA38U6W1"/>